<dbReference type="AlphaFoldDB" id="A0A2X0SCK2"/>
<dbReference type="PANTHER" id="PTHR30093:SF34">
    <property type="entry name" value="PREPILIN PEPTIDASE-DEPENDENT PROTEIN D"/>
    <property type="match status" value="1"/>
</dbReference>
<dbReference type="InterPro" id="IPR001082">
    <property type="entry name" value="Pilin"/>
</dbReference>
<dbReference type="InterPro" id="IPR000983">
    <property type="entry name" value="Bac_GSPG_pilin"/>
</dbReference>
<evidence type="ECO:0000256" key="3">
    <source>
        <dbReference type="ARBA" id="ARBA00022481"/>
    </source>
</evidence>
<proteinExistence type="inferred from homology"/>
<dbReference type="GO" id="GO:0015628">
    <property type="term" value="P:protein secretion by the type II secretion system"/>
    <property type="evidence" value="ECO:0007669"/>
    <property type="project" value="InterPro"/>
</dbReference>
<accession>A0A2X0SCK2</accession>
<dbReference type="PANTHER" id="PTHR30093">
    <property type="entry name" value="GENERAL SECRETION PATHWAY PROTEIN G"/>
    <property type="match status" value="1"/>
</dbReference>
<dbReference type="PROSITE" id="PS00409">
    <property type="entry name" value="PROKAR_NTER_METHYL"/>
    <property type="match status" value="1"/>
</dbReference>
<dbReference type="Pfam" id="PF07963">
    <property type="entry name" value="N_methyl"/>
    <property type="match status" value="1"/>
</dbReference>
<dbReference type="EMBL" id="LS423452">
    <property type="protein sequence ID" value="SPS05111.1"/>
    <property type="molecule type" value="Genomic_DNA"/>
</dbReference>
<evidence type="ECO:0000256" key="5">
    <source>
        <dbReference type="SAM" id="Phobius"/>
    </source>
</evidence>
<protein>
    <submittedName>
        <fullName evidence="6">Fimbrial protein (Pilin) (Strain P1)</fullName>
    </submittedName>
</protein>
<evidence type="ECO:0000256" key="4">
    <source>
        <dbReference type="RuleBase" id="RU000389"/>
    </source>
</evidence>
<keyword evidence="5" id="KW-0472">Membrane</keyword>
<evidence type="ECO:0000313" key="6">
    <source>
        <dbReference type="EMBL" id="SPS05111.1"/>
    </source>
</evidence>
<dbReference type="Gene3D" id="3.30.700.10">
    <property type="entry name" value="Glycoprotein, Type 4 Pilin"/>
    <property type="match status" value="1"/>
</dbReference>
<dbReference type="GO" id="GO:0015627">
    <property type="term" value="C:type II protein secretion system complex"/>
    <property type="evidence" value="ECO:0007669"/>
    <property type="project" value="InterPro"/>
</dbReference>
<comment type="similarity">
    <text evidence="1 4">Belongs to the N-Me-Phe pilin family.</text>
</comment>
<sequence>MQQIQKGITLIELMIVLAIIGILAAVAIPAFQDNEVKTKLSQVRSALDPVKLSLSQYYQENGTFAGVYWKATDLPKGVSMPDEVEPMAFAVDGRAGSSVTITFKMRGVRADTIDGKSITITGSGNDRTKSVTWACLATPPGLDAIAQKHFGCP</sequence>
<dbReference type="PRINTS" id="PR00813">
    <property type="entry name" value="BCTERIALGSPG"/>
</dbReference>
<keyword evidence="5" id="KW-0812">Transmembrane</keyword>
<evidence type="ECO:0000256" key="2">
    <source>
        <dbReference type="ARBA" id="ARBA00011156"/>
    </source>
</evidence>
<dbReference type="NCBIfam" id="TIGR02532">
    <property type="entry name" value="IV_pilin_GFxxxE"/>
    <property type="match status" value="1"/>
</dbReference>
<feature type="transmembrane region" description="Helical" evidence="5">
    <location>
        <begin position="7"/>
        <end position="31"/>
    </location>
</feature>
<dbReference type="GO" id="GO:0009289">
    <property type="term" value="C:pilus"/>
    <property type="evidence" value="ECO:0007669"/>
    <property type="project" value="InterPro"/>
</dbReference>
<dbReference type="InterPro" id="IPR045584">
    <property type="entry name" value="Pilin-like"/>
</dbReference>
<gene>
    <name evidence="6" type="ORF">NITFAB_0700</name>
</gene>
<keyword evidence="5" id="KW-1133">Transmembrane helix</keyword>
<dbReference type="GO" id="GO:0007155">
    <property type="term" value="P:cell adhesion"/>
    <property type="evidence" value="ECO:0007669"/>
    <property type="project" value="InterPro"/>
</dbReference>
<name>A0A2X0SCK2_9PROT</name>
<reference evidence="6" key="1">
    <citation type="submission" date="2018-05" db="EMBL/GenBank/DDBJ databases">
        <authorList>
            <person name="Lanie J.A."/>
            <person name="Ng W.-L."/>
            <person name="Kazmierczak K.M."/>
            <person name="Andrzejewski T.M."/>
            <person name="Davidsen T.M."/>
            <person name="Wayne K.J."/>
            <person name="Tettelin H."/>
            <person name="Glass J.I."/>
            <person name="Rusch D."/>
            <person name="Podicherti R."/>
            <person name="Tsui H.-C.T."/>
            <person name="Winkler M.E."/>
        </authorList>
    </citation>
    <scope>NUCLEOTIDE SEQUENCE</scope>
    <source>
        <strain evidence="6">KNB</strain>
    </source>
</reference>
<evidence type="ECO:0000256" key="1">
    <source>
        <dbReference type="ARBA" id="ARBA00005233"/>
    </source>
</evidence>
<organism evidence="6">
    <name type="scientific">Candidatus Nitrotoga fabula</name>
    <dbReference type="NCBI Taxonomy" id="2182327"/>
    <lineage>
        <taxon>Bacteria</taxon>
        <taxon>Pseudomonadati</taxon>
        <taxon>Pseudomonadota</taxon>
        <taxon>Betaproteobacteria</taxon>
        <taxon>Nitrosomonadales</taxon>
        <taxon>Gallionellaceae</taxon>
        <taxon>Candidatus Nitrotoga</taxon>
    </lineage>
</organism>
<dbReference type="SUPFAM" id="SSF54523">
    <property type="entry name" value="Pili subunits"/>
    <property type="match status" value="1"/>
</dbReference>
<keyword evidence="4" id="KW-0281">Fimbrium</keyword>
<dbReference type="Pfam" id="PF00114">
    <property type="entry name" value="Pilin"/>
    <property type="match status" value="1"/>
</dbReference>
<comment type="subunit">
    <text evidence="2">The pili are polar flexible filaments of about 5.4 nanometers diameter and 2.5 micrometers average length; they consist of only a single polypeptide chain arranged in a helical configuration of five subunits per turn in the assembled pilus.</text>
</comment>
<dbReference type="InterPro" id="IPR012902">
    <property type="entry name" value="N_methyl_site"/>
</dbReference>
<keyword evidence="3" id="KW-0488">Methylation</keyword>